<protein>
    <submittedName>
        <fullName evidence="14">Uncharacterized protein</fullName>
    </submittedName>
</protein>
<dbReference type="GO" id="GO:0003713">
    <property type="term" value="F:transcription coactivator activity"/>
    <property type="evidence" value="ECO:0007669"/>
    <property type="project" value="TreeGrafter"/>
</dbReference>
<feature type="region of interest" description="Disordered" evidence="10">
    <location>
        <begin position="952"/>
        <end position="991"/>
    </location>
</feature>
<evidence type="ECO:0000256" key="8">
    <source>
        <dbReference type="PROSITE-ProRule" id="PRU00302"/>
    </source>
</evidence>
<dbReference type="InterPro" id="IPR008197">
    <property type="entry name" value="WAP_dom"/>
</dbReference>
<evidence type="ECO:0000256" key="2">
    <source>
        <dbReference type="ARBA" id="ARBA00022737"/>
    </source>
</evidence>
<dbReference type="EMBL" id="JAGTTL010000002">
    <property type="protein sequence ID" value="KAK6326783.1"/>
    <property type="molecule type" value="Genomic_DNA"/>
</dbReference>
<evidence type="ECO:0000256" key="7">
    <source>
        <dbReference type="ARBA" id="ARBA00023242"/>
    </source>
</evidence>
<comment type="caution">
    <text evidence="8">Lacks conserved residue(s) required for the propagation of feature annotation.</text>
</comment>
<keyword evidence="3" id="KW-0805">Transcription regulation</keyword>
<reference evidence="14 15" key="1">
    <citation type="submission" date="2021-04" db="EMBL/GenBank/DDBJ databases">
        <authorList>
            <person name="De Guttry C."/>
            <person name="Zahm M."/>
            <person name="Klopp C."/>
            <person name="Cabau C."/>
            <person name="Louis A."/>
            <person name="Berthelot C."/>
            <person name="Parey E."/>
            <person name="Roest Crollius H."/>
            <person name="Montfort J."/>
            <person name="Robinson-Rechavi M."/>
            <person name="Bucao C."/>
            <person name="Bouchez O."/>
            <person name="Gislard M."/>
            <person name="Lluch J."/>
            <person name="Milhes M."/>
            <person name="Lampietro C."/>
            <person name="Lopez Roques C."/>
            <person name="Donnadieu C."/>
            <person name="Braasch I."/>
            <person name="Desvignes T."/>
            <person name="Postlethwait J."/>
            <person name="Bobe J."/>
            <person name="Wedekind C."/>
            <person name="Guiguen Y."/>
        </authorList>
    </citation>
    <scope>NUCLEOTIDE SEQUENCE [LARGE SCALE GENOMIC DNA]</scope>
    <source>
        <strain evidence="14">Cs_M1</strain>
        <tissue evidence="14">Blood</tissue>
    </source>
</reference>
<dbReference type="Pfam" id="PF00095">
    <property type="entry name" value="WAP"/>
    <property type="match status" value="1"/>
</dbReference>
<evidence type="ECO:0000259" key="12">
    <source>
        <dbReference type="PROSITE" id="PS50923"/>
    </source>
</evidence>
<feature type="domain" description="Sushi" evidence="12">
    <location>
        <begin position="116"/>
        <end position="179"/>
    </location>
</feature>
<dbReference type="Gene3D" id="2.10.70.10">
    <property type="entry name" value="Complement Module, domain 1"/>
    <property type="match status" value="3"/>
</dbReference>
<feature type="region of interest" description="Disordered" evidence="10">
    <location>
        <begin position="579"/>
        <end position="618"/>
    </location>
</feature>
<dbReference type="SMART" id="SM00513">
    <property type="entry name" value="SAP"/>
    <property type="match status" value="1"/>
</dbReference>
<feature type="compositionally biased region" description="Low complexity" evidence="10">
    <location>
        <begin position="590"/>
        <end position="602"/>
    </location>
</feature>
<feature type="domain" description="SAP" evidence="11">
    <location>
        <begin position="726"/>
        <end position="760"/>
    </location>
</feature>
<dbReference type="InterPro" id="IPR003034">
    <property type="entry name" value="SAP_dom"/>
</dbReference>
<evidence type="ECO:0000256" key="6">
    <source>
        <dbReference type="ARBA" id="ARBA00023163"/>
    </source>
</evidence>
<feature type="domain" description="Sushi" evidence="12">
    <location>
        <begin position="242"/>
        <end position="301"/>
    </location>
</feature>
<feature type="compositionally biased region" description="Polar residues" evidence="10">
    <location>
        <begin position="678"/>
        <end position="719"/>
    </location>
</feature>
<dbReference type="InterPro" id="IPR035976">
    <property type="entry name" value="Sushi/SCR/CCP_sf"/>
</dbReference>
<evidence type="ECO:0000256" key="5">
    <source>
        <dbReference type="ARBA" id="ARBA00023157"/>
    </source>
</evidence>
<keyword evidence="8" id="KW-0768">Sushi</keyword>
<dbReference type="InterPro" id="IPR043451">
    <property type="entry name" value="Myocardin-like"/>
</dbReference>
<evidence type="ECO:0000259" key="13">
    <source>
        <dbReference type="PROSITE" id="PS51390"/>
    </source>
</evidence>
<evidence type="ECO:0000313" key="14">
    <source>
        <dbReference type="EMBL" id="KAK6326783.1"/>
    </source>
</evidence>
<feature type="non-terminal residue" evidence="14">
    <location>
        <position position="1"/>
    </location>
</feature>
<evidence type="ECO:0000256" key="10">
    <source>
        <dbReference type="SAM" id="MobiDB-lite"/>
    </source>
</evidence>
<accession>A0AAN8MHA1</accession>
<feature type="repeat" description="RPEL" evidence="9">
    <location>
        <begin position="442"/>
        <end position="467"/>
    </location>
</feature>
<feature type="compositionally biased region" description="Polar residues" evidence="10">
    <location>
        <begin position="879"/>
        <end position="889"/>
    </location>
</feature>
<proteinExistence type="predicted"/>
<dbReference type="InterPro" id="IPR036361">
    <property type="entry name" value="SAP_dom_sf"/>
</dbReference>
<dbReference type="GO" id="GO:0051145">
    <property type="term" value="P:smooth muscle cell differentiation"/>
    <property type="evidence" value="ECO:0007669"/>
    <property type="project" value="TreeGrafter"/>
</dbReference>
<evidence type="ECO:0000313" key="15">
    <source>
        <dbReference type="Proteomes" id="UP001356427"/>
    </source>
</evidence>
<sequence length="1017" mass="110828">VFPGCTLSLPLAPLFPFVPISPKCSVSCCASFITAETRVRTGRMDSVLLLLSLWTLAGSVSLQTAVEASEACPERLLGNERRRTCPKPCTQDKDCGNKRQCLCDGQCGLSCVAPGRTCPWPLPSGNNFVASLLSPTPSFSALLEVRCDPGYMLPNGLDAAIRRCQGDRQWSSDDPNCTAPTSPQVSCPLPEEVTDTFSVHGSAVAGTTIRYTCLSGELVGNSENLCNIDQTWQYPHPICQRVWSPPPQEVNQGYLVAVQRTEYDVGDAIYYLCKKNHLLDGPNRVTCQSNGTWSAVPYCRGEEKGERGEARVLYGLLSLFQERQNRKSPFLLIPTQVGIKTGFHSFFLLLLSSLVPFLSVMTLLASERSLLIRNKFRSVLQLRIQNRRQNEIDSGDKDQSKALRLTDDGATQKSRLCGLNTKTAQDRSVCGAGRQKKARLADDLGKKIQRRPGPLELLHKHILPLENRPVSFPLSSDVFQDDISSCSSSLSSEQLGVLLSPALSSSPGFSDDQSLSDLSPGVSPLTHSPAHAQSILALLPATEGIRQPMCITVGDSSSMATTGRLKRMYLTSHATPLLPKTARSLTPPADTSSLIPSLTSSRPPRPRKTRDSQPKMRKLKYHQYIPPDQRGTAGLPPIDPAYSSLLQQQQVFLQLQILQNQQQQQQQQQDQQQQQQLTVTPSGDTNQIMRFSGATPQNPQPVSTATNPTLVDTSPSHTSELLPPNLVDLTVSELRQQLRKRGLPVSGTKPSLLQRLRPFQLPHLCLTPVPLCQLGTSLEPLTPSSLLTPTHNPSSSPGSGPDSPTNSPNHQVFCCQPCDVIGQDFELPMQITASPIQASPSVRSLEEELQEAINRVLMDPSQSIDDILDEPAICVDSHSSSVSELQSPVTILPSPSPPPQTDQSQPFCCHSKDDNFLSSPLCSSLLLELPPSPSTMGPRQAAPPPLPPSICTSPPPPTVTSRKRRAQATFDPGDWLESLTSGQRPLSPPSAPFVETDFGLNSDLNVNRALDLMVEQW</sequence>
<dbReference type="Gene3D" id="1.10.720.30">
    <property type="entry name" value="SAP domain"/>
    <property type="match status" value="1"/>
</dbReference>
<dbReference type="PROSITE" id="PS51390">
    <property type="entry name" value="WAP"/>
    <property type="match status" value="1"/>
</dbReference>
<name>A0AAN8MHA1_9TELE</name>
<dbReference type="GO" id="GO:0030414">
    <property type="term" value="F:peptidase inhibitor activity"/>
    <property type="evidence" value="ECO:0007669"/>
    <property type="project" value="InterPro"/>
</dbReference>
<dbReference type="Pfam" id="PF02037">
    <property type="entry name" value="SAP"/>
    <property type="match status" value="1"/>
</dbReference>
<dbReference type="PANTHER" id="PTHR22793">
    <property type="entry name" value="MYOCARDIN-RELATED TRANSCRIPTION FACTOR-RELATED"/>
    <property type="match status" value="1"/>
</dbReference>
<evidence type="ECO:0000259" key="11">
    <source>
        <dbReference type="PROSITE" id="PS50800"/>
    </source>
</evidence>
<dbReference type="SUPFAM" id="SSF68906">
    <property type="entry name" value="SAP domain"/>
    <property type="match status" value="1"/>
</dbReference>
<dbReference type="GO" id="GO:0045944">
    <property type="term" value="P:positive regulation of transcription by RNA polymerase II"/>
    <property type="evidence" value="ECO:0007669"/>
    <property type="project" value="TreeGrafter"/>
</dbReference>
<comment type="subcellular location">
    <subcellularLocation>
        <location evidence="1">Nucleus</location>
    </subcellularLocation>
</comment>
<evidence type="ECO:0000256" key="3">
    <source>
        <dbReference type="ARBA" id="ARBA00023015"/>
    </source>
</evidence>
<dbReference type="GO" id="GO:0005634">
    <property type="term" value="C:nucleus"/>
    <property type="evidence" value="ECO:0007669"/>
    <property type="project" value="UniProtKB-SubCell"/>
</dbReference>
<dbReference type="GO" id="GO:0005576">
    <property type="term" value="C:extracellular region"/>
    <property type="evidence" value="ECO:0007669"/>
    <property type="project" value="InterPro"/>
</dbReference>
<evidence type="ECO:0000256" key="1">
    <source>
        <dbReference type="ARBA" id="ARBA00004123"/>
    </source>
</evidence>
<evidence type="ECO:0000256" key="4">
    <source>
        <dbReference type="ARBA" id="ARBA00023054"/>
    </source>
</evidence>
<dbReference type="SMART" id="SM00032">
    <property type="entry name" value="CCP"/>
    <property type="match status" value="3"/>
</dbReference>
<feature type="region of interest" description="Disordered" evidence="10">
    <location>
        <begin position="783"/>
        <end position="808"/>
    </location>
</feature>
<organism evidence="14 15">
    <name type="scientific">Coregonus suidteri</name>
    <dbReference type="NCBI Taxonomy" id="861788"/>
    <lineage>
        <taxon>Eukaryota</taxon>
        <taxon>Metazoa</taxon>
        <taxon>Chordata</taxon>
        <taxon>Craniata</taxon>
        <taxon>Vertebrata</taxon>
        <taxon>Euteleostomi</taxon>
        <taxon>Actinopterygii</taxon>
        <taxon>Neopterygii</taxon>
        <taxon>Teleostei</taxon>
        <taxon>Protacanthopterygii</taxon>
        <taxon>Salmoniformes</taxon>
        <taxon>Salmonidae</taxon>
        <taxon>Coregoninae</taxon>
        <taxon>Coregonus</taxon>
    </lineage>
</organism>
<keyword evidence="15" id="KW-1185">Reference proteome</keyword>
<dbReference type="AlphaFoldDB" id="A0AAN8MHA1"/>
<keyword evidence="7" id="KW-0539">Nucleus</keyword>
<dbReference type="InterPro" id="IPR000436">
    <property type="entry name" value="Sushi_SCR_CCP_dom"/>
</dbReference>
<feature type="domain" description="Sushi" evidence="12">
    <location>
        <begin position="185"/>
        <end position="241"/>
    </location>
</feature>
<dbReference type="PROSITE" id="PS51073">
    <property type="entry name" value="RPEL"/>
    <property type="match status" value="1"/>
</dbReference>
<evidence type="ECO:0000256" key="9">
    <source>
        <dbReference type="PROSITE-ProRule" id="PRU00401"/>
    </source>
</evidence>
<dbReference type="PROSITE" id="PS50923">
    <property type="entry name" value="SUSHI"/>
    <property type="match status" value="3"/>
</dbReference>
<keyword evidence="2" id="KW-0677">Repeat</keyword>
<dbReference type="PANTHER" id="PTHR22793:SF14">
    <property type="entry name" value="MYOCARDIN-LIKE"/>
    <property type="match status" value="1"/>
</dbReference>
<feature type="region of interest" description="Disordered" evidence="10">
    <location>
        <begin position="673"/>
        <end position="724"/>
    </location>
</feature>
<dbReference type="Pfam" id="PF00084">
    <property type="entry name" value="Sushi"/>
    <property type="match status" value="3"/>
</dbReference>
<comment type="caution">
    <text evidence="14">The sequence shown here is derived from an EMBL/GenBank/DDBJ whole genome shotgun (WGS) entry which is preliminary data.</text>
</comment>
<gene>
    <name evidence="14" type="ORF">J4Q44_G00024280</name>
</gene>
<keyword evidence="5" id="KW-1015">Disulfide bond</keyword>
<keyword evidence="6" id="KW-0804">Transcription</keyword>
<dbReference type="Proteomes" id="UP001356427">
    <property type="component" value="Unassembled WGS sequence"/>
</dbReference>
<dbReference type="SUPFAM" id="SSF57535">
    <property type="entry name" value="Complement control module/SCR domain"/>
    <property type="match status" value="3"/>
</dbReference>
<feature type="domain" description="WAP" evidence="13">
    <location>
        <begin position="64"/>
        <end position="115"/>
    </location>
</feature>
<keyword evidence="4" id="KW-0175">Coiled coil</keyword>
<feature type="region of interest" description="Disordered" evidence="10">
    <location>
        <begin position="879"/>
        <end position="905"/>
    </location>
</feature>
<dbReference type="CDD" id="cd00033">
    <property type="entry name" value="CCP"/>
    <property type="match status" value="3"/>
</dbReference>
<dbReference type="PROSITE" id="PS50800">
    <property type="entry name" value="SAP"/>
    <property type="match status" value="1"/>
</dbReference>
<dbReference type="Gene3D" id="6.10.150.10">
    <property type="match status" value="1"/>
</dbReference>
<dbReference type="InterPro" id="IPR004018">
    <property type="entry name" value="RPEL_repeat"/>
</dbReference>